<dbReference type="AlphaFoldDB" id="A0A1H6HY65"/>
<evidence type="ECO:0000313" key="1">
    <source>
        <dbReference type="EMBL" id="SEH40042.1"/>
    </source>
</evidence>
<reference evidence="1 2" key="1">
    <citation type="submission" date="2016-10" db="EMBL/GenBank/DDBJ databases">
        <authorList>
            <person name="de Groot N.N."/>
        </authorList>
    </citation>
    <scope>NUCLEOTIDE SEQUENCE [LARGE SCALE GENOMIC DNA]</scope>
    <source>
        <strain evidence="1 2">DSM 23031</strain>
    </source>
</reference>
<organism evidence="1 2">
    <name type="scientific">Chryseobacterium culicis</name>
    <dbReference type="NCBI Taxonomy" id="680127"/>
    <lineage>
        <taxon>Bacteria</taxon>
        <taxon>Pseudomonadati</taxon>
        <taxon>Bacteroidota</taxon>
        <taxon>Flavobacteriia</taxon>
        <taxon>Flavobacteriales</taxon>
        <taxon>Weeksellaceae</taxon>
        <taxon>Chryseobacterium group</taxon>
        <taxon>Chryseobacterium</taxon>
    </lineage>
</organism>
<dbReference type="EMBL" id="FNWQ01000005">
    <property type="protein sequence ID" value="SEH40042.1"/>
    <property type="molecule type" value="Genomic_DNA"/>
</dbReference>
<accession>A0A1H6HY65</accession>
<sequence length="50" mass="5944">MIKVRVVILYQFLKNLRKMPMHLPFKMSKKETTLALDFFLLKKCGLIFGN</sequence>
<evidence type="ECO:0000313" key="2">
    <source>
        <dbReference type="Proteomes" id="UP000198561"/>
    </source>
</evidence>
<protein>
    <submittedName>
        <fullName evidence="1">Uncharacterized protein</fullName>
    </submittedName>
</protein>
<dbReference type="STRING" id="680127.SAMN05421593_3724"/>
<name>A0A1H6HY65_CHRCI</name>
<gene>
    <name evidence="1" type="ORF">SAMN05421593_3724</name>
</gene>
<proteinExistence type="predicted"/>
<dbReference type="Proteomes" id="UP000198561">
    <property type="component" value="Unassembled WGS sequence"/>
</dbReference>